<protein>
    <recommendedName>
        <fullName evidence="1">AD domain-containing protein</fullName>
    </recommendedName>
</protein>
<dbReference type="Proteomes" id="UP001162131">
    <property type="component" value="Unassembled WGS sequence"/>
</dbReference>
<gene>
    <name evidence="2" type="ORF">BSTOLATCC_MIC16722</name>
</gene>
<sequence>MSSLSYTEMVGMEIKVVTTLDEEHKGRIYTIDEDANVVILYRGNENSRDYVFLNADYIKDIVILDQERHKIDTEIPYIDVTKYLEELDKQMQKESQSLEQINSLASPEGQLIFNEISRTYKCDWNGLNIYLVDLDVEISPPYSNDQNVTGNPSATTRISNVLMQTRRKLNLD</sequence>
<dbReference type="SUPFAM" id="SSF50182">
    <property type="entry name" value="Sm-like ribonucleoproteins"/>
    <property type="match status" value="1"/>
</dbReference>
<dbReference type="InterPro" id="IPR039683">
    <property type="entry name" value="Lsm12-like"/>
</dbReference>
<keyword evidence="3" id="KW-1185">Reference proteome</keyword>
<evidence type="ECO:0000259" key="1">
    <source>
        <dbReference type="PROSITE" id="PS52001"/>
    </source>
</evidence>
<reference evidence="2" key="1">
    <citation type="submission" date="2021-09" db="EMBL/GenBank/DDBJ databases">
        <authorList>
            <consortium name="AG Swart"/>
            <person name="Singh M."/>
            <person name="Singh A."/>
            <person name="Seah K."/>
            <person name="Emmerich C."/>
        </authorList>
    </citation>
    <scope>NUCLEOTIDE SEQUENCE</scope>
    <source>
        <strain evidence="2">ATCC30299</strain>
    </source>
</reference>
<dbReference type="InterPro" id="IPR047574">
    <property type="entry name" value="AD"/>
</dbReference>
<dbReference type="InterPro" id="IPR019181">
    <property type="entry name" value="LSM12_ABD"/>
</dbReference>
<feature type="domain" description="AD" evidence="1">
    <location>
        <begin position="76"/>
        <end position="170"/>
    </location>
</feature>
<dbReference type="PANTHER" id="PTHR13542">
    <property type="entry name" value="LSM12 HOMOLOG"/>
    <property type="match status" value="1"/>
</dbReference>
<dbReference type="SMART" id="SM00995">
    <property type="entry name" value="AD"/>
    <property type="match status" value="1"/>
</dbReference>
<dbReference type="PROSITE" id="PS52001">
    <property type="entry name" value="AD"/>
    <property type="match status" value="1"/>
</dbReference>
<comment type="caution">
    <text evidence="2">The sequence shown here is derived from an EMBL/GenBank/DDBJ whole genome shotgun (WGS) entry which is preliminary data.</text>
</comment>
<proteinExistence type="predicted"/>
<organism evidence="2 3">
    <name type="scientific">Blepharisma stoltei</name>
    <dbReference type="NCBI Taxonomy" id="1481888"/>
    <lineage>
        <taxon>Eukaryota</taxon>
        <taxon>Sar</taxon>
        <taxon>Alveolata</taxon>
        <taxon>Ciliophora</taxon>
        <taxon>Postciliodesmatophora</taxon>
        <taxon>Heterotrichea</taxon>
        <taxon>Heterotrichida</taxon>
        <taxon>Blepharismidae</taxon>
        <taxon>Blepharisma</taxon>
    </lineage>
</organism>
<dbReference type="InterPro" id="IPR010920">
    <property type="entry name" value="LSM_dom_sf"/>
</dbReference>
<dbReference type="Pfam" id="PF09793">
    <property type="entry name" value="AD"/>
    <property type="match status" value="1"/>
</dbReference>
<dbReference type="EMBL" id="CAJZBQ010000016">
    <property type="protein sequence ID" value="CAG9316614.1"/>
    <property type="molecule type" value="Genomic_DNA"/>
</dbReference>
<dbReference type="AlphaFoldDB" id="A0AAU9J7E0"/>
<evidence type="ECO:0000313" key="3">
    <source>
        <dbReference type="Proteomes" id="UP001162131"/>
    </source>
</evidence>
<accession>A0AAU9J7E0</accession>
<evidence type="ECO:0000313" key="2">
    <source>
        <dbReference type="EMBL" id="CAG9316614.1"/>
    </source>
</evidence>
<name>A0AAU9J7E0_9CILI</name>
<dbReference type="Gene3D" id="2.30.30.100">
    <property type="match status" value="1"/>
</dbReference>